<feature type="transmembrane region" description="Helical" evidence="1">
    <location>
        <begin position="129"/>
        <end position="146"/>
    </location>
</feature>
<dbReference type="HOGENOM" id="CLU_091966_0_0_4"/>
<evidence type="ECO:0008006" key="4">
    <source>
        <dbReference type="Google" id="ProtNLM"/>
    </source>
</evidence>
<feature type="transmembrane region" description="Helical" evidence="1">
    <location>
        <begin position="53"/>
        <end position="76"/>
    </location>
</feature>
<dbReference type="RefSeq" id="WP_006220903.1">
    <property type="nucleotide sequence ID" value="NZ_GG770409.1"/>
</dbReference>
<dbReference type="AlphaFoldDB" id="D4XH20"/>
<comment type="caution">
    <text evidence="2">The sequence shown here is derived from an EMBL/GenBank/DDBJ whole genome shotgun (WGS) entry which is preliminary data.</text>
</comment>
<dbReference type="OrthoDB" id="8812328at2"/>
<accession>D4XH20</accession>
<keyword evidence="1" id="KW-0812">Transmembrane</keyword>
<evidence type="ECO:0000313" key="3">
    <source>
        <dbReference type="Proteomes" id="UP000004510"/>
    </source>
</evidence>
<sequence length="264" mass="27312">MITALPRRRPWAGFLLGFGMGGFFDGILLHQILQWHHLLSGLTAPALADMRVQVVADGAFHALMYVVAGVGLWGLYRSRGSAAPPHKLLLAAFLLGFGTWHVIDAVLSHWLVGLHRLRMDVADPLPWELAWLGVFGVLPLLAGWLLRRPGPPPPATGGGALTAVLAVVVTTAAALNLYPVSRPAQDTSVVVLRPGAGPAGLLTALDGTAARVVWSDASGAVWVLADAPPTTLLALFGSGAMYVSGASAPGGCSAWIAPAPGGAV</sequence>
<evidence type="ECO:0000313" key="2">
    <source>
        <dbReference type="EMBL" id="EFF73891.1"/>
    </source>
</evidence>
<protein>
    <recommendedName>
        <fullName evidence="4">DUF2243 domain-containing protein</fullName>
    </recommendedName>
</protein>
<feature type="transmembrane region" description="Helical" evidence="1">
    <location>
        <begin position="158"/>
        <end position="178"/>
    </location>
</feature>
<gene>
    <name evidence="2" type="ORF">HMPREF0004_4767</name>
</gene>
<keyword evidence="1" id="KW-1133">Transmembrane helix</keyword>
<dbReference type="InterPro" id="IPR018719">
    <property type="entry name" value="DUF2243_membrane"/>
</dbReference>
<feature type="transmembrane region" description="Helical" evidence="1">
    <location>
        <begin position="12"/>
        <end position="33"/>
    </location>
</feature>
<keyword evidence="1" id="KW-0472">Membrane</keyword>
<dbReference type="PATRIC" id="fig|742159.3.peg.253"/>
<evidence type="ECO:0000256" key="1">
    <source>
        <dbReference type="SAM" id="Phobius"/>
    </source>
</evidence>
<dbReference type="eggNOG" id="COG4329">
    <property type="taxonomic scope" value="Bacteria"/>
</dbReference>
<proteinExistence type="predicted"/>
<reference evidence="3" key="1">
    <citation type="submission" date="2010-03" db="EMBL/GenBank/DDBJ databases">
        <title>Complete sequence of Mobiluncus curtisii ATCC 43063.</title>
        <authorList>
            <person name="Muzny D."/>
            <person name="Qin X."/>
            <person name="Deng J."/>
            <person name="Jiang H."/>
            <person name="Liu Y."/>
            <person name="Qu J."/>
            <person name="Song X.-Z."/>
            <person name="Zhang L."/>
            <person name="Thornton R."/>
            <person name="Coyle M."/>
            <person name="Francisco L."/>
            <person name="Jackson L."/>
            <person name="Javaid M."/>
            <person name="Korchina V."/>
            <person name="Kovar C."/>
            <person name="Mata R."/>
            <person name="Mathew T."/>
            <person name="Ngo R."/>
            <person name="Nguyen L."/>
            <person name="Nguyen N."/>
            <person name="Okwuonu G."/>
            <person name="Ongeri F."/>
            <person name="Pham C."/>
            <person name="Simmons D."/>
            <person name="Wilczek-Boney K."/>
            <person name="Hale W."/>
            <person name="Jakkamsetti A."/>
            <person name="Pham P."/>
            <person name="Ruth R."/>
            <person name="San Lucas F."/>
            <person name="Warren J."/>
            <person name="Zhang J."/>
            <person name="Zhao Z."/>
            <person name="Zhou C."/>
            <person name="Zhu D."/>
            <person name="Lee S."/>
            <person name="Bess C."/>
            <person name="Blankenburg K."/>
            <person name="Forbes L."/>
            <person name="Fu Q."/>
            <person name="Gubbala S."/>
            <person name="Hirani K."/>
            <person name="Jayaseelan J.C."/>
            <person name="Lara F."/>
            <person name="Munidasa M."/>
            <person name="Palculict T."/>
            <person name="Patil S."/>
            <person name="Pu L.-L."/>
            <person name="Saada N."/>
            <person name="Tang L."/>
            <person name="Weissenberger G."/>
            <person name="Zhu Y."/>
            <person name="Hemphill L."/>
            <person name="Shang Y."/>
            <person name="Youmans B."/>
            <person name="Ayvaz T."/>
            <person name="Ross M."/>
            <person name="Santibanez J."/>
            <person name="Aqrawi P."/>
            <person name="Gross S."/>
            <person name="Joshi V."/>
            <person name="Fowler G."/>
            <person name="Nazareth L."/>
            <person name="Reid J."/>
            <person name="Worley K."/>
            <person name="Petrosino J."/>
            <person name="Highlander S."/>
            <person name="Gibbs R."/>
            <person name="Gibbs R."/>
        </authorList>
    </citation>
    <scope>NUCLEOTIDE SEQUENCE [LARGE SCALE GENOMIC DNA]</scope>
    <source>
        <strain evidence="3">ATCC 43553</strain>
    </source>
</reference>
<feature type="transmembrane region" description="Helical" evidence="1">
    <location>
        <begin position="88"/>
        <end position="109"/>
    </location>
</feature>
<dbReference type="Proteomes" id="UP000004510">
    <property type="component" value="Unassembled WGS sequence"/>
</dbReference>
<dbReference type="EMBL" id="ADMS01000110">
    <property type="protein sequence ID" value="EFF73891.1"/>
    <property type="molecule type" value="Genomic_DNA"/>
</dbReference>
<organism evidence="2 3">
    <name type="scientific">Achromobacter piechaudii ATCC 43553</name>
    <dbReference type="NCBI Taxonomy" id="742159"/>
    <lineage>
        <taxon>Bacteria</taxon>
        <taxon>Pseudomonadati</taxon>
        <taxon>Pseudomonadota</taxon>
        <taxon>Betaproteobacteria</taxon>
        <taxon>Burkholderiales</taxon>
        <taxon>Alcaligenaceae</taxon>
        <taxon>Achromobacter</taxon>
    </lineage>
</organism>
<dbReference type="Pfam" id="PF10002">
    <property type="entry name" value="DUF2243"/>
    <property type="match status" value="1"/>
</dbReference>
<name>D4XH20_9BURK</name>